<sequence>MKTLATILTAALVLGGAAHAADSNQRGASLFVSTKNVTTVETTAGELYSTRDLVGYRVSADTPVNVTLLPSSGEVDRPSRND</sequence>
<keyword evidence="3" id="KW-1185">Reference proteome</keyword>
<evidence type="ECO:0000313" key="2">
    <source>
        <dbReference type="EMBL" id="RID93272.1"/>
    </source>
</evidence>
<accession>A0A398BS69</accession>
<protein>
    <submittedName>
        <fullName evidence="2">Uncharacterized protein</fullName>
    </submittedName>
</protein>
<evidence type="ECO:0000313" key="3">
    <source>
        <dbReference type="Proteomes" id="UP000266649"/>
    </source>
</evidence>
<organism evidence="2 3">
    <name type="scientific">Gemmobacter lutimaris</name>
    <dbReference type="NCBI Taxonomy" id="2306023"/>
    <lineage>
        <taxon>Bacteria</taxon>
        <taxon>Pseudomonadati</taxon>
        <taxon>Pseudomonadota</taxon>
        <taxon>Alphaproteobacteria</taxon>
        <taxon>Rhodobacterales</taxon>
        <taxon>Paracoccaceae</taxon>
        <taxon>Gemmobacter</taxon>
    </lineage>
</organism>
<feature type="chain" id="PRO_5017465133" evidence="1">
    <location>
        <begin position="21"/>
        <end position="82"/>
    </location>
</feature>
<dbReference type="OrthoDB" id="9917110at2"/>
<proteinExistence type="predicted"/>
<reference evidence="2 3" key="1">
    <citation type="submission" date="2018-09" db="EMBL/GenBank/DDBJ databases">
        <title>Gemmobacter lutimaris sp. nov., a marine bacterium isolated from tidal flat.</title>
        <authorList>
            <person name="Lee D.W."/>
            <person name="Yoo Y."/>
            <person name="Kim J.-J."/>
            <person name="Kim B.S."/>
        </authorList>
    </citation>
    <scope>NUCLEOTIDE SEQUENCE [LARGE SCALE GENOMIC DNA]</scope>
    <source>
        <strain evidence="2 3">YJ-T1-11</strain>
    </source>
</reference>
<comment type="caution">
    <text evidence="2">The sequence shown here is derived from an EMBL/GenBank/DDBJ whole genome shotgun (WGS) entry which is preliminary data.</text>
</comment>
<feature type="signal peptide" evidence="1">
    <location>
        <begin position="1"/>
        <end position="20"/>
    </location>
</feature>
<keyword evidence="1" id="KW-0732">Signal</keyword>
<dbReference type="Proteomes" id="UP000266649">
    <property type="component" value="Unassembled WGS sequence"/>
</dbReference>
<name>A0A398BS69_9RHOB</name>
<dbReference type="AlphaFoldDB" id="A0A398BS69"/>
<evidence type="ECO:0000256" key="1">
    <source>
        <dbReference type="SAM" id="SignalP"/>
    </source>
</evidence>
<dbReference type="RefSeq" id="WP_119133910.1">
    <property type="nucleotide sequence ID" value="NZ_QXXQ01000002.1"/>
</dbReference>
<dbReference type="EMBL" id="QXXQ01000002">
    <property type="protein sequence ID" value="RID93272.1"/>
    <property type="molecule type" value="Genomic_DNA"/>
</dbReference>
<gene>
    <name evidence="2" type="ORF">D2N39_06450</name>
</gene>